<comment type="similarity">
    <text evidence="1 2">Belongs to the fructosamine kinase family.</text>
</comment>
<proteinExistence type="inferred from homology"/>
<dbReference type="EMBL" id="FUXL01000012">
    <property type="protein sequence ID" value="SKA29603.1"/>
    <property type="molecule type" value="Genomic_DNA"/>
</dbReference>
<dbReference type="PANTHER" id="PTHR12149:SF8">
    <property type="entry name" value="PROTEIN-RIBULOSAMINE 3-KINASE"/>
    <property type="match status" value="1"/>
</dbReference>
<evidence type="ECO:0000313" key="3">
    <source>
        <dbReference type="EMBL" id="SKA29603.1"/>
    </source>
</evidence>
<dbReference type="GO" id="GO:0016301">
    <property type="term" value="F:kinase activity"/>
    <property type="evidence" value="ECO:0007669"/>
    <property type="project" value="UniProtKB-UniRule"/>
</dbReference>
<evidence type="ECO:0000256" key="1">
    <source>
        <dbReference type="ARBA" id="ARBA00009460"/>
    </source>
</evidence>
<dbReference type="RefSeq" id="WP_078709435.1">
    <property type="nucleotide sequence ID" value="NZ_FUXL01000012.1"/>
</dbReference>
<keyword evidence="2 3" id="KW-0418">Kinase</keyword>
<sequence length="268" mass="28936">MNALAEAGAALIGGVLDHATTVHGGDLSDVVLIRLADGREAVVKSGPAPRTEAAMLAAISATGAPAPAVLAVDDRTLVIEQLPTRGSLSYAWENLGVAVATLHGAQGPRYGWRESYACGLVRIDNRWSEDWPAFWAEQRLGPHRGHIDASLSRRIDRLVGRLPELLPATPEPALLHGDLWSGNVLVDHDHVTGLIDPACYYGHGEVDLAMLSLFGQPGRSFFDAYGTLDPGFEQRRPIYQLWPALMHLRLFGVGYASLVDRLLREAGV</sequence>
<gene>
    <name evidence="3" type="ORF">SAMN05428963_11246</name>
</gene>
<dbReference type="InterPro" id="IPR016477">
    <property type="entry name" value="Fructo-/Ketosamine-3-kinase"/>
</dbReference>
<dbReference type="Pfam" id="PF03881">
    <property type="entry name" value="Fructosamin_kin"/>
    <property type="match status" value="1"/>
</dbReference>
<organism evidence="3 4">
    <name type="scientific">Consotaella salsifontis</name>
    <dbReference type="NCBI Taxonomy" id="1365950"/>
    <lineage>
        <taxon>Bacteria</taxon>
        <taxon>Pseudomonadati</taxon>
        <taxon>Pseudomonadota</taxon>
        <taxon>Alphaproteobacteria</taxon>
        <taxon>Hyphomicrobiales</taxon>
        <taxon>Aurantimonadaceae</taxon>
        <taxon>Consotaella</taxon>
    </lineage>
</organism>
<dbReference type="AlphaFoldDB" id="A0A1T4SN57"/>
<protein>
    <submittedName>
        <fullName evidence="3">Fructosamine-3-kinase</fullName>
    </submittedName>
</protein>
<evidence type="ECO:0000256" key="2">
    <source>
        <dbReference type="PIRNR" id="PIRNR006221"/>
    </source>
</evidence>
<dbReference type="STRING" id="1365950.SAMN05428963_11246"/>
<evidence type="ECO:0000313" key="4">
    <source>
        <dbReference type="Proteomes" id="UP000190135"/>
    </source>
</evidence>
<keyword evidence="2" id="KW-0808">Transferase</keyword>
<reference evidence="3 4" key="1">
    <citation type="submission" date="2017-02" db="EMBL/GenBank/DDBJ databases">
        <authorList>
            <person name="Peterson S.W."/>
        </authorList>
    </citation>
    <scope>NUCLEOTIDE SEQUENCE [LARGE SCALE GENOMIC DNA]</scope>
    <source>
        <strain evidence="3 4">USBA 369</strain>
    </source>
</reference>
<dbReference type="Gene3D" id="3.90.1200.10">
    <property type="match status" value="1"/>
</dbReference>
<dbReference type="OrthoDB" id="5291879at2"/>
<dbReference type="InterPro" id="IPR011009">
    <property type="entry name" value="Kinase-like_dom_sf"/>
</dbReference>
<dbReference type="SUPFAM" id="SSF56112">
    <property type="entry name" value="Protein kinase-like (PK-like)"/>
    <property type="match status" value="1"/>
</dbReference>
<dbReference type="Gene3D" id="3.30.200.20">
    <property type="entry name" value="Phosphorylase Kinase, domain 1"/>
    <property type="match status" value="1"/>
</dbReference>
<dbReference type="Proteomes" id="UP000190135">
    <property type="component" value="Unassembled WGS sequence"/>
</dbReference>
<name>A0A1T4SN57_9HYPH</name>
<keyword evidence="4" id="KW-1185">Reference proteome</keyword>
<dbReference type="PANTHER" id="PTHR12149">
    <property type="entry name" value="FRUCTOSAMINE 3 KINASE-RELATED PROTEIN"/>
    <property type="match status" value="1"/>
</dbReference>
<dbReference type="PIRSF" id="PIRSF006221">
    <property type="entry name" value="Ketosamine-3-kinase"/>
    <property type="match status" value="1"/>
</dbReference>
<accession>A0A1T4SN57</accession>